<dbReference type="AlphaFoldDB" id="A0A0A9GUA9"/>
<accession>A0A0A9GUA9</accession>
<organism evidence="1">
    <name type="scientific">Arundo donax</name>
    <name type="common">Giant reed</name>
    <name type="synonym">Donax arundinaceus</name>
    <dbReference type="NCBI Taxonomy" id="35708"/>
    <lineage>
        <taxon>Eukaryota</taxon>
        <taxon>Viridiplantae</taxon>
        <taxon>Streptophyta</taxon>
        <taxon>Embryophyta</taxon>
        <taxon>Tracheophyta</taxon>
        <taxon>Spermatophyta</taxon>
        <taxon>Magnoliopsida</taxon>
        <taxon>Liliopsida</taxon>
        <taxon>Poales</taxon>
        <taxon>Poaceae</taxon>
        <taxon>PACMAD clade</taxon>
        <taxon>Arundinoideae</taxon>
        <taxon>Arundineae</taxon>
        <taxon>Arundo</taxon>
    </lineage>
</organism>
<protein>
    <submittedName>
        <fullName evidence="1">Uncharacterized protein</fullName>
    </submittedName>
</protein>
<evidence type="ECO:0000313" key="1">
    <source>
        <dbReference type="EMBL" id="JAE28127.1"/>
    </source>
</evidence>
<sequence length="50" mass="5398">MPSLASSSSRCASACVSLLHELFSLKLCTSDSLRISTETSNSFLTQFDQP</sequence>
<dbReference type="EMBL" id="GBRH01169769">
    <property type="protein sequence ID" value="JAE28127.1"/>
    <property type="molecule type" value="Transcribed_RNA"/>
</dbReference>
<reference evidence="1" key="2">
    <citation type="journal article" date="2015" name="Data Brief">
        <title>Shoot transcriptome of the giant reed, Arundo donax.</title>
        <authorList>
            <person name="Barrero R.A."/>
            <person name="Guerrero F.D."/>
            <person name="Moolhuijzen P."/>
            <person name="Goolsby J.A."/>
            <person name="Tidwell J."/>
            <person name="Bellgard S.E."/>
            <person name="Bellgard M.I."/>
        </authorList>
    </citation>
    <scope>NUCLEOTIDE SEQUENCE</scope>
    <source>
        <tissue evidence="1">Shoot tissue taken approximately 20 cm above the soil surface</tissue>
    </source>
</reference>
<proteinExistence type="predicted"/>
<reference evidence="1" key="1">
    <citation type="submission" date="2014-09" db="EMBL/GenBank/DDBJ databases">
        <authorList>
            <person name="Magalhaes I.L.F."/>
            <person name="Oliveira U."/>
            <person name="Santos F.R."/>
            <person name="Vidigal T.H.D.A."/>
            <person name="Brescovit A.D."/>
            <person name="Santos A.J."/>
        </authorList>
    </citation>
    <scope>NUCLEOTIDE SEQUENCE</scope>
    <source>
        <tissue evidence="1">Shoot tissue taken approximately 20 cm above the soil surface</tissue>
    </source>
</reference>
<name>A0A0A9GUA9_ARUDO</name>